<dbReference type="InterPro" id="IPR003439">
    <property type="entry name" value="ABC_transporter-like_ATP-bd"/>
</dbReference>
<dbReference type="InterPro" id="IPR007271">
    <property type="entry name" value="Nuc_sug_transpt"/>
</dbReference>
<evidence type="ECO:0000256" key="3">
    <source>
        <dbReference type="ARBA" id="ARBA00022597"/>
    </source>
</evidence>
<dbReference type="InterPro" id="IPR013525">
    <property type="entry name" value="ABC2_TM"/>
</dbReference>
<feature type="transmembrane region" description="Helical" evidence="9">
    <location>
        <begin position="1003"/>
        <end position="1032"/>
    </location>
</feature>
<keyword evidence="8 9" id="KW-0472">Membrane</keyword>
<dbReference type="Pfam" id="PF01061">
    <property type="entry name" value="ABC2_membrane"/>
    <property type="match status" value="1"/>
</dbReference>
<name>A0ABQ7SDJ7_9ACAR</name>
<accession>A0ABQ7SDJ7</accession>
<dbReference type="SMART" id="SM00382">
    <property type="entry name" value="AAA"/>
    <property type="match status" value="1"/>
</dbReference>
<feature type="transmembrane region" description="Helical" evidence="9">
    <location>
        <begin position="293"/>
        <end position="314"/>
    </location>
</feature>
<evidence type="ECO:0000256" key="2">
    <source>
        <dbReference type="ARBA" id="ARBA00009976"/>
    </source>
</evidence>
<dbReference type="InterPro" id="IPR003593">
    <property type="entry name" value="AAA+_ATPase"/>
</dbReference>
<comment type="subcellular location">
    <subcellularLocation>
        <location evidence="1">Membrane</location>
        <topology evidence="1">Multi-pass membrane protein</topology>
    </subcellularLocation>
</comment>
<evidence type="ECO:0000256" key="9">
    <source>
        <dbReference type="SAM" id="Phobius"/>
    </source>
</evidence>
<feature type="transmembrane region" description="Helical" evidence="9">
    <location>
        <begin position="1039"/>
        <end position="1059"/>
    </location>
</feature>
<feature type="transmembrane region" description="Helical" evidence="9">
    <location>
        <begin position="326"/>
        <end position="351"/>
    </location>
</feature>
<dbReference type="PROSITE" id="PS50893">
    <property type="entry name" value="ABC_TRANSPORTER_2"/>
    <property type="match status" value="1"/>
</dbReference>
<dbReference type="Pfam" id="PF04142">
    <property type="entry name" value="Nuc_sug_transp"/>
    <property type="match status" value="1"/>
</dbReference>
<feature type="transmembrane region" description="Helical" evidence="9">
    <location>
        <begin position="203"/>
        <end position="227"/>
    </location>
</feature>
<feature type="transmembrane region" description="Helical" evidence="9">
    <location>
        <begin position="978"/>
        <end position="997"/>
    </location>
</feature>
<feature type="transmembrane region" description="Helical" evidence="9">
    <location>
        <begin position="358"/>
        <end position="378"/>
    </location>
</feature>
<dbReference type="InterPro" id="IPR027417">
    <property type="entry name" value="P-loop_NTPase"/>
</dbReference>
<evidence type="ECO:0000256" key="5">
    <source>
        <dbReference type="ARBA" id="ARBA00022741"/>
    </source>
</evidence>
<dbReference type="SUPFAM" id="SSF52540">
    <property type="entry name" value="P-loop containing nucleoside triphosphate hydrolases"/>
    <property type="match status" value="1"/>
</dbReference>
<evidence type="ECO:0000313" key="11">
    <source>
        <dbReference type="EMBL" id="KAG9511380.1"/>
    </source>
</evidence>
<proteinExistence type="inferred from homology"/>
<keyword evidence="3" id="KW-0813">Transport</keyword>
<keyword evidence="3" id="KW-0762">Sugar transport</keyword>
<keyword evidence="5" id="KW-0547">Nucleotide-binding</keyword>
<dbReference type="Pfam" id="PF00005">
    <property type="entry name" value="ABC_tran"/>
    <property type="match status" value="1"/>
</dbReference>
<dbReference type="Proteomes" id="UP000825002">
    <property type="component" value="Unassembled WGS sequence"/>
</dbReference>
<feature type="transmembrane region" description="Helical" evidence="9">
    <location>
        <begin position="261"/>
        <end position="281"/>
    </location>
</feature>
<keyword evidence="4 9" id="KW-0812">Transmembrane</keyword>
<dbReference type="Gene3D" id="3.40.50.300">
    <property type="entry name" value="P-loop containing nucleotide triphosphate hydrolases"/>
    <property type="match status" value="1"/>
</dbReference>
<dbReference type="InterPro" id="IPR037185">
    <property type="entry name" value="EmrE-like"/>
</dbReference>
<dbReference type="NCBIfam" id="TIGR00803">
    <property type="entry name" value="nst"/>
    <property type="match status" value="1"/>
</dbReference>
<evidence type="ECO:0000256" key="1">
    <source>
        <dbReference type="ARBA" id="ARBA00004141"/>
    </source>
</evidence>
<keyword evidence="7 9" id="KW-1133">Transmembrane helix</keyword>
<dbReference type="PROSITE" id="PS00211">
    <property type="entry name" value="ABC_TRANSPORTER_1"/>
    <property type="match status" value="1"/>
</dbReference>
<organism evidence="11 12">
    <name type="scientific">Fragariocoptes setiger</name>
    <dbReference type="NCBI Taxonomy" id="1670756"/>
    <lineage>
        <taxon>Eukaryota</taxon>
        <taxon>Metazoa</taxon>
        <taxon>Ecdysozoa</taxon>
        <taxon>Arthropoda</taxon>
        <taxon>Chelicerata</taxon>
        <taxon>Arachnida</taxon>
        <taxon>Acari</taxon>
        <taxon>Acariformes</taxon>
        <taxon>Trombidiformes</taxon>
        <taxon>Prostigmata</taxon>
        <taxon>Eupodina</taxon>
        <taxon>Eriophyoidea</taxon>
        <taxon>Phytoptidae</taxon>
        <taxon>Fragariocoptes</taxon>
    </lineage>
</organism>
<reference evidence="11 12" key="1">
    <citation type="submission" date="2020-10" db="EMBL/GenBank/DDBJ databases">
        <authorList>
            <person name="Klimov P.B."/>
            <person name="Dyachkov S.M."/>
            <person name="Chetverikov P.E."/>
        </authorList>
    </citation>
    <scope>NUCLEOTIDE SEQUENCE [LARGE SCALE GENOMIC DNA]</scope>
    <source>
        <strain evidence="11">BMOC 18-1129-001#AD2665</strain>
        <tissue evidence="11">Entire mites</tissue>
    </source>
</reference>
<comment type="caution">
    <text evidence="11">The sequence shown here is derived from an EMBL/GenBank/DDBJ whole genome shotgun (WGS) entry which is preliminary data.</text>
</comment>
<keyword evidence="6" id="KW-0067">ATP-binding</keyword>
<dbReference type="SUPFAM" id="SSF103481">
    <property type="entry name" value="Multidrug resistance efflux transporter EmrE"/>
    <property type="match status" value="1"/>
</dbReference>
<gene>
    <name evidence="11" type="primary">SLC35A2</name>
    <name evidence="11" type="ORF">GZH46_00036</name>
</gene>
<evidence type="ECO:0000256" key="4">
    <source>
        <dbReference type="ARBA" id="ARBA00022692"/>
    </source>
</evidence>
<dbReference type="EMBL" id="JAIFTH010000005">
    <property type="protein sequence ID" value="KAG9511380.1"/>
    <property type="molecule type" value="Genomic_DNA"/>
</dbReference>
<feature type="transmembrane region" description="Helical" evidence="9">
    <location>
        <begin position="1205"/>
        <end position="1223"/>
    </location>
</feature>
<dbReference type="PANTHER" id="PTHR10231">
    <property type="entry name" value="NUCLEOTIDE-SUGAR TRANSMEMBRANE TRANSPORTER"/>
    <property type="match status" value="1"/>
</dbReference>
<feature type="non-terminal residue" evidence="11">
    <location>
        <position position="1"/>
    </location>
</feature>
<feature type="domain" description="ABC transporter" evidence="10">
    <location>
        <begin position="503"/>
        <end position="743"/>
    </location>
</feature>
<evidence type="ECO:0000259" key="10">
    <source>
        <dbReference type="PROSITE" id="PS50893"/>
    </source>
</evidence>
<keyword evidence="12" id="KW-1185">Reference proteome</keyword>
<evidence type="ECO:0000313" key="12">
    <source>
        <dbReference type="Proteomes" id="UP000825002"/>
    </source>
</evidence>
<evidence type="ECO:0000256" key="8">
    <source>
        <dbReference type="ARBA" id="ARBA00023136"/>
    </source>
</evidence>
<feature type="transmembrane region" description="Helical" evidence="9">
    <location>
        <begin position="929"/>
        <end position="952"/>
    </location>
</feature>
<evidence type="ECO:0000256" key="7">
    <source>
        <dbReference type="ARBA" id="ARBA00022989"/>
    </source>
</evidence>
<sequence>SPVVYERLIRIEDDELDSGEHTNEQSSAIITVNSESEELVKTRQLTYLQAKSPFMKLYYRIRDKYHQTPDKLKYASLATLAVQNATLNLTMRAARTQKDQFSASTAVIVSEVLKFFSCLFMISREQSYSLSDTVYTIERYIIRNPSDTLKVAVPSIVYYIQNNLIYIGSYHLDAATSQVTYQLKILTTAVFSVFMLGKRLSGLQWIALLLLFIGVAIVEVVIVGPVASKSGLMNSHAISNQTNVEHPPEDQPDGDRHENPLIGFLALIAASCLSGFAGVYFEKILKSTAQVSLWIRNIQLSIVAIPVGLLQVYILEPTHVEEKGFFFGYTAITWICIILQAQGGLLVAVVVKYANNILKGFATSLAIIISSVASVFLFNFTITVPFFIGTSLVIASIMLYSRPSIFSREEAAQLIMALSRSSSEISRSSSPLSSNRYASFMSAKSKFSDTDSMFTCVEDSILDVSDGKEVSPHFEVYWRDLNYEISTRTSLTDHAVKNILGRSQKKPYERTFWPQRRTLKILSQLNGSIKSGHLTAIMGPSGAGKSTLLNCLTRHRHTGYSGVLGVVQSTERKLVICTIPQNDYLTEYLTVYQALSFASRFKNPKYSCDEHDDTVRQIADSLDINQILNTKIKKLSGGQRKRVSVAQELVSRPDILILDEPTSGLDSVTCYRVINMLSDLAKRSRSNMIKPIAIVITVHQPQREVFDLFDRVYTIANGGRVIYNGSPQKCMDYLVTNSGIEPSSDKAIEYENPATFMIEIACGEYGSEPIEKLAAQNRQEFIAHLDDLLVSKENLTFSSGKTLSVSKKVLLKTKMQQKFDVLGSLKVNTLLLRGSDLAQTHSWDKLSLIVKRQWIESWNDPMQILARLFIYVLIALSMKFAYGPEPVKARACPIHKREINLVELVDSGERSVATQQEELALTLEYLTFLFSYIFSGSVLTACSTNLSFTLAIKGILRETRNGYFNLDTYMLGKTIADIPLELGLPIVAMLIACPLPPDIEDFYWRLGMMCLAVSIANLAVQNIGVITSILFVGNVQTSLIVSESILITSVVLSGFILRLKYMPYLLLVLSHISIYRMSSESFLLSRYGFGVCGECDPAQFNSSQITIVGIPNELRQFSKYWLDTLGTDSEETEYIESNSTQLITTTATAITSVEPSNGDADLFEIFGQQIALSLSYGVELKSCQDMKPYQLHVSNINDVDLSRCILTLTAIVIFTRLFIWLLVRVRLKSR</sequence>
<dbReference type="InterPro" id="IPR017871">
    <property type="entry name" value="ABC_transporter-like_CS"/>
</dbReference>
<comment type="similarity">
    <text evidence="2">Belongs to the nucleotide-sugar transporter family. SLC35A subfamily.</text>
</comment>
<evidence type="ECO:0000256" key="6">
    <source>
        <dbReference type="ARBA" id="ARBA00022840"/>
    </source>
</evidence>
<protein>
    <submittedName>
        <fullName evidence="11">UDP-galactose translocator</fullName>
    </submittedName>
</protein>